<proteinExistence type="predicted"/>
<evidence type="ECO:0000256" key="1">
    <source>
        <dbReference type="SAM" id="Phobius"/>
    </source>
</evidence>
<reference evidence="2 3" key="1">
    <citation type="submission" date="2019-03" db="EMBL/GenBank/DDBJ databases">
        <title>Deep-cultivation of Planctomycetes and their phenomic and genomic characterization uncovers novel biology.</title>
        <authorList>
            <person name="Wiegand S."/>
            <person name="Jogler M."/>
            <person name="Boedeker C."/>
            <person name="Pinto D."/>
            <person name="Vollmers J."/>
            <person name="Rivas-Marin E."/>
            <person name="Kohn T."/>
            <person name="Peeters S.H."/>
            <person name="Heuer A."/>
            <person name="Rast P."/>
            <person name="Oberbeckmann S."/>
            <person name="Bunk B."/>
            <person name="Jeske O."/>
            <person name="Meyerdierks A."/>
            <person name="Storesund J.E."/>
            <person name="Kallscheuer N."/>
            <person name="Luecker S."/>
            <person name="Lage O.M."/>
            <person name="Pohl T."/>
            <person name="Merkel B.J."/>
            <person name="Hornburger P."/>
            <person name="Mueller R.-W."/>
            <person name="Bruemmer F."/>
            <person name="Labrenz M."/>
            <person name="Spormann A.M."/>
            <person name="Op den Camp H."/>
            <person name="Overmann J."/>
            <person name="Amann R."/>
            <person name="Jetten M.S.M."/>
            <person name="Mascher T."/>
            <person name="Medema M.H."/>
            <person name="Devos D.P."/>
            <person name="Kaster A.-K."/>
            <person name="Ovreas L."/>
            <person name="Rohde M."/>
            <person name="Galperin M.Y."/>
            <person name="Jogler C."/>
        </authorList>
    </citation>
    <scope>NUCLEOTIDE SEQUENCE [LARGE SCALE GENOMIC DNA]</scope>
    <source>
        <strain evidence="2 3">V144</strain>
    </source>
</reference>
<keyword evidence="1" id="KW-0812">Transmembrane</keyword>
<accession>A0A517VST1</accession>
<organism evidence="2 3">
    <name type="scientific">Gimesia aquarii</name>
    <dbReference type="NCBI Taxonomy" id="2527964"/>
    <lineage>
        <taxon>Bacteria</taxon>
        <taxon>Pseudomonadati</taxon>
        <taxon>Planctomycetota</taxon>
        <taxon>Planctomycetia</taxon>
        <taxon>Planctomycetales</taxon>
        <taxon>Planctomycetaceae</taxon>
        <taxon>Gimesia</taxon>
    </lineage>
</organism>
<feature type="transmembrane region" description="Helical" evidence="1">
    <location>
        <begin position="26"/>
        <end position="49"/>
    </location>
</feature>
<dbReference type="KEGG" id="gaw:V144x_15210"/>
<gene>
    <name evidence="2" type="ORF">V144x_15210</name>
</gene>
<evidence type="ECO:0000313" key="3">
    <source>
        <dbReference type="Proteomes" id="UP000318704"/>
    </source>
</evidence>
<protein>
    <submittedName>
        <fullName evidence="2">Uncharacterized protein</fullName>
    </submittedName>
</protein>
<keyword evidence="1" id="KW-1133">Transmembrane helix</keyword>
<keyword evidence="1" id="KW-0472">Membrane</keyword>
<sequence>MMSIVKKGKHVIDTYLRARLSSVLRWVFRLLILFFPIVIIIFMTLVTLAKIHLLGQTHEEFQRFNLSNERSIVIYCEHEWIFEPPGYVYYDVVENGKTLVSKRVFQGVGPQHTPFEKFKMVSADDGDLVAIIFVSNVVIMHDFRTNRSWPGNYERRDNSEDYLLAKDLIMEFKAKGKILHCDAIIRYPKKRLHSTDR</sequence>
<name>A0A517VST1_9PLAN</name>
<dbReference type="EMBL" id="CP037920">
    <property type="protein sequence ID" value="QDT96068.1"/>
    <property type="molecule type" value="Genomic_DNA"/>
</dbReference>
<dbReference type="AlphaFoldDB" id="A0A517VST1"/>
<evidence type="ECO:0000313" key="2">
    <source>
        <dbReference type="EMBL" id="QDT96068.1"/>
    </source>
</evidence>
<dbReference type="Proteomes" id="UP000318704">
    <property type="component" value="Chromosome"/>
</dbReference>